<dbReference type="Proteomes" id="UP000013988">
    <property type="component" value="Unassembled WGS sequence"/>
</dbReference>
<dbReference type="PATRIC" id="fig|1202534.3.peg.233"/>
<name>R9CFF0_9CLOT</name>
<proteinExistence type="predicted"/>
<dbReference type="RefSeq" id="WP_016205758.1">
    <property type="nucleotide sequence ID" value="NZ_ASRV01000017.1"/>
</dbReference>
<protein>
    <submittedName>
        <fullName evidence="1">Uncharacterized protein</fullName>
    </submittedName>
</protein>
<evidence type="ECO:0000313" key="2">
    <source>
        <dbReference type="Proteomes" id="UP000013988"/>
    </source>
</evidence>
<dbReference type="EMBL" id="ASRV01000017">
    <property type="protein sequence ID" value="EOR28079.1"/>
    <property type="molecule type" value="Genomic_DNA"/>
</dbReference>
<evidence type="ECO:0000313" key="1">
    <source>
        <dbReference type="EMBL" id="EOR28079.1"/>
    </source>
</evidence>
<comment type="caution">
    <text evidence="1">The sequence shown here is derived from an EMBL/GenBank/DDBJ whole genome shotgun (WGS) entry which is preliminary data.</text>
</comment>
<gene>
    <name evidence="1" type="ORF">A500_01155</name>
</gene>
<sequence length="63" mass="7389">MKEIRSNIYYGAKDIEGIFDEIINEKIIQITQDIKKGEIARYNNKVNENLSTNCKKEQEVVKK</sequence>
<reference evidence="1 2" key="1">
    <citation type="submission" date="2013-03" db="EMBL/GenBank/DDBJ databases">
        <title>Whole genome shotgun sequencing of Clostridium sartagoforme AAU1.</title>
        <authorList>
            <person name="Joshi C.G."/>
            <person name="Duggirala S.M."/>
            <person name="Nathani N.M."/>
            <person name="Bhatt V.D."/>
            <person name="Patel A.K."/>
            <person name="Pandya P.R."/>
            <person name="KaPatel J.A."/>
        </authorList>
    </citation>
    <scope>NUCLEOTIDE SEQUENCE [LARGE SCALE GENOMIC DNA]</scope>
    <source>
        <strain evidence="1 2">AAU1</strain>
    </source>
</reference>
<dbReference type="AlphaFoldDB" id="R9CFF0"/>
<dbReference type="OrthoDB" id="9910182at2"/>
<keyword evidence="2" id="KW-1185">Reference proteome</keyword>
<organism evidence="1 2">
    <name type="scientific">Clostridium sartagoforme AAU1</name>
    <dbReference type="NCBI Taxonomy" id="1202534"/>
    <lineage>
        <taxon>Bacteria</taxon>
        <taxon>Bacillati</taxon>
        <taxon>Bacillota</taxon>
        <taxon>Clostridia</taxon>
        <taxon>Eubacteriales</taxon>
        <taxon>Clostridiaceae</taxon>
        <taxon>Clostridium</taxon>
    </lineage>
</organism>
<accession>R9CFF0</accession>